<dbReference type="SUPFAM" id="SSF51735">
    <property type="entry name" value="NAD(P)-binding Rossmann-fold domains"/>
    <property type="match status" value="1"/>
</dbReference>
<keyword evidence="10 13" id="KW-0560">Oxidoreductase</keyword>
<accession>B3LVQ0</accession>
<dbReference type="PROSITE" id="PS00521">
    <property type="entry name" value="P5CR"/>
    <property type="match status" value="1"/>
</dbReference>
<dbReference type="eggNOG" id="KOG3124">
    <property type="taxonomic scope" value="Eukaryota"/>
</dbReference>
<reference evidence="16 17" key="1">
    <citation type="journal article" date="2007" name="Nature">
        <title>Evolution of genes and genomes on the Drosophila phylogeny.</title>
        <authorList>
            <consortium name="Drosophila 12 Genomes Consortium"/>
            <person name="Clark A.G."/>
            <person name="Eisen M.B."/>
            <person name="Smith D.R."/>
            <person name="Bergman C.M."/>
            <person name="Oliver B."/>
            <person name="Markow T.A."/>
            <person name="Kaufman T.C."/>
            <person name="Kellis M."/>
            <person name="Gelbart W."/>
            <person name="Iyer V.N."/>
            <person name="Pollard D.A."/>
            <person name="Sackton T.B."/>
            <person name="Larracuente A.M."/>
            <person name="Singh N.D."/>
            <person name="Abad J.P."/>
            <person name="Abt D.N."/>
            <person name="Adryan B."/>
            <person name="Aguade M."/>
            <person name="Akashi H."/>
            <person name="Anderson W.W."/>
            <person name="Aquadro C.F."/>
            <person name="Ardell D.H."/>
            <person name="Arguello R."/>
            <person name="Artieri C.G."/>
            <person name="Barbash D.A."/>
            <person name="Barker D."/>
            <person name="Barsanti P."/>
            <person name="Batterham P."/>
            <person name="Batzoglou S."/>
            <person name="Begun D."/>
            <person name="Bhutkar A."/>
            <person name="Blanco E."/>
            <person name="Bosak S.A."/>
            <person name="Bradley R.K."/>
            <person name="Brand A.D."/>
            <person name="Brent M.R."/>
            <person name="Brooks A.N."/>
            <person name="Brown R.H."/>
            <person name="Butlin R.K."/>
            <person name="Caggese C."/>
            <person name="Calvi B.R."/>
            <person name="Bernardo de Carvalho A."/>
            <person name="Caspi A."/>
            <person name="Castrezana S."/>
            <person name="Celniker S.E."/>
            <person name="Chang J.L."/>
            <person name="Chapple C."/>
            <person name="Chatterji S."/>
            <person name="Chinwalla A."/>
            <person name="Civetta A."/>
            <person name="Clifton S.W."/>
            <person name="Comeron J.M."/>
            <person name="Costello J.C."/>
            <person name="Coyne J.A."/>
            <person name="Daub J."/>
            <person name="David R.G."/>
            <person name="Delcher A.L."/>
            <person name="Delehaunty K."/>
            <person name="Do C.B."/>
            <person name="Ebling H."/>
            <person name="Edwards K."/>
            <person name="Eickbush T."/>
            <person name="Evans J.D."/>
            <person name="Filipski A."/>
            <person name="Findeiss S."/>
            <person name="Freyhult E."/>
            <person name="Fulton L."/>
            <person name="Fulton R."/>
            <person name="Garcia A.C."/>
            <person name="Gardiner A."/>
            <person name="Garfield D.A."/>
            <person name="Garvin B.E."/>
            <person name="Gibson G."/>
            <person name="Gilbert D."/>
            <person name="Gnerre S."/>
            <person name="Godfrey J."/>
            <person name="Good R."/>
            <person name="Gotea V."/>
            <person name="Gravely B."/>
            <person name="Greenberg A.J."/>
            <person name="Griffiths-Jones S."/>
            <person name="Gross S."/>
            <person name="Guigo R."/>
            <person name="Gustafson E.A."/>
            <person name="Haerty W."/>
            <person name="Hahn M.W."/>
            <person name="Halligan D.L."/>
            <person name="Halpern A.L."/>
            <person name="Halter G.M."/>
            <person name="Han M.V."/>
            <person name="Heger A."/>
            <person name="Hillier L."/>
            <person name="Hinrichs A.S."/>
            <person name="Holmes I."/>
            <person name="Hoskins R.A."/>
            <person name="Hubisz M.J."/>
            <person name="Hultmark D."/>
            <person name="Huntley M.A."/>
            <person name="Jaffe D.B."/>
            <person name="Jagadeeshan S."/>
            <person name="Jeck W.R."/>
            <person name="Johnson J."/>
            <person name="Jones C.D."/>
            <person name="Jordan W.C."/>
            <person name="Karpen G.H."/>
            <person name="Kataoka E."/>
            <person name="Keightley P.D."/>
            <person name="Kheradpour P."/>
            <person name="Kirkness E.F."/>
            <person name="Koerich L.B."/>
            <person name="Kristiansen K."/>
            <person name="Kudrna D."/>
            <person name="Kulathinal R.J."/>
            <person name="Kumar S."/>
            <person name="Kwok R."/>
            <person name="Lander E."/>
            <person name="Langley C.H."/>
            <person name="Lapoint R."/>
            <person name="Lazzaro B.P."/>
            <person name="Lee S.J."/>
            <person name="Levesque L."/>
            <person name="Li R."/>
            <person name="Lin C.F."/>
            <person name="Lin M.F."/>
            <person name="Lindblad-Toh K."/>
            <person name="Llopart A."/>
            <person name="Long M."/>
            <person name="Low L."/>
            <person name="Lozovsky E."/>
            <person name="Lu J."/>
            <person name="Luo M."/>
            <person name="Machado C.A."/>
            <person name="Makalowski W."/>
            <person name="Marzo M."/>
            <person name="Matsuda M."/>
            <person name="Matzkin L."/>
            <person name="McAllister B."/>
            <person name="McBride C.S."/>
            <person name="McKernan B."/>
            <person name="McKernan K."/>
            <person name="Mendez-Lago M."/>
            <person name="Minx P."/>
            <person name="Mollenhauer M.U."/>
            <person name="Montooth K."/>
            <person name="Mount S.M."/>
            <person name="Mu X."/>
            <person name="Myers E."/>
            <person name="Negre B."/>
            <person name="Newfeld S."/>
            <person name="Nielsen R."/>
            <person name="Noor M.A."/>
            <person name="O'Grady P."/>
            <person name="Pachter L."/>
            <person name="Papaceit M."/>
            <person name="Parisi M.J."/>
            <person name="Parisi M."/>
            <person name="Parts L."/>
            <person name="Pedersen J.S."/>
            <person name="Pesole G."/>
            <person name="Phillippy A.M."/>
            <person name="Ponting C.P."/>
            <person name="Pop M."/>
            <person name="Porcelli D."/>
            <person name="Powell J.R."/>
            <person name="Prohaska S."/>
            <person name="Pruitt K."/>
            <person name="Puig M."/>
            <person name="Quesneville H."/>
            <person name="Ram K.R."/>
            <person name="Rand D."/>
            <person name="Rasmussen M.D."/>
            <person name="Reed L.K."/>
            <person name="Reenan R."/>
            <person name="Reily A."/>
            <person name="Remington K.A."/>
            <person name="Rieger T.T."/>
            <person name="Ritchie M.G."/>
            <person name="Robin C."/>
            <person name="Rogers Y.H."/>
            <person name="Rohde C."/>
            <person name="Rozas J."/>
            <person name="Rubenfield M.J."/>
            <person name="Ruiz A."/>
            <person name="Russo S."/>
            <person name="Salzberg S.L."/>
            <person name="Sanchez-Gracia A."/>
            <person name="Saranga D.J."/>
            <person name="Sato H."/>
            <person name="Schaeffer S.W."/>
            <person name="Schatz M.C."/>
            <person name="Schlenke T."/>
            <person name="Schwartz R."/>
            <person name="Segarra C."/>
            <person name="Singh R.S."/>
            <person name="Sirot L."/>
            <person name="Sirota M."/>
            <person name="Sisneros N.B."/>
            <person name="Smith C.D."/>
            <person name="Smith T.F."/>
            <person name="Spieth J."/>
            <person name="Stage D.E."/>
            <person name="Stark A."/>
            <person name="Stephan W."/>
            <person name="Strausberg R.L."/>
            <person name="Strempel S."/>
            <person name="Sturgill D."/>
            <person name="Sutton G."/>
            <person name="Sutton G.G."/>
            <person name="Tao W."/>
            <person name="Teichmann S."/>
            <person name="Tobari Y.N."/>
            <person name="Tomimura Y."/>
            <person name="Tsolas J.M."/>
            <person name="Valente V.L."/>
            <person name="Venter E."/>
            <person name="Venter J.C."/>
            <person name="Vicario S."/>
            <person name="Vieira F.G."/>
            <person name="Vilella A.J."/>
            <person name="Villasante A."/>
            <person name="Walenz B."/>
            <person name="Wang J."/>
            <person name="Wasserman M."/>
            <person name="Watts T."/>
            <person name="Wilson D."/>
            <person name="Wilson R.K."/>
            <person name="Wing R.A."/>
            <person name="Wolfner M.F."/>
            <person name="Wong A."/>
            <person name="Wong G.K."/>
            <person name="Wu C.I."/>
            <person name="Wu G."/>
            <person name="Yamamoto D."/>
            <person name="Yang H.P."/>
            <person name="Yang S.P."/>
            <person name="Yorke J.A."/>
            <person name="Yoshida K."/>
            <person name="Zdobnov E."/>
            <person name="Zhang P."/>
            <person name="Zhang Y."/>
            <person name="Zimin A.V."/>
            <person name="Baldwin J."/>
            <person name="Abdouelleil A."/>
            <person name="Abdulkadir J."/>
            <person name="Abebe A."/>
            <person name="Abera B."/>
            <person name="Abreu J."/>
            <person name="Acer S.C."/>
            <person name="Aftuck L."/>
            <person name="Alexander A."/>
            <person name="An P."/>
            <person name="Anderson E."/>
            <person name="Anderson S."/>
            <person name="Arachi H."/>
            <person name="Azer M."/>
            <person name="Bachantsang P."/>
            <person name="Barry A."/>
            <person name="Bayul T."/>
            <person name="Berlin A."/>
            <person name="Bessette D."/>
            <person name="Bloom T."/>
            <person name="Blye J."/>
            <person name="Boguslavskiy L."/>
            <person name="Bonnet C."/>
            <person name="Boukhgalter B."/>
            <person name="Bourzgui I."/>
            <person name="Brown A."/>
            <person name="Cahill P."/>
            <person name="Channer S."/>
            <person name="Cheshatsang Y."/>
            <person name="Chuda L."/>
            <person name="Citroen M."/>
            <person name="Collymore A."/>
            <person name="Cooke P."/>
            <person name="Costello M."/>
            <person name="D'Aco K."/>
            <person name="Daza R."/>
            <person name="De Haan G."/>
            <person name="DeGray S."/>
            <person name="DeMaso C."/>
            <person name="Dhargay N."/>
            <person name="Dooley K."/>
            <person name="Dooley E."/>
            <person name="Doricent M."/>
            <person name="Dorje P."/>
            <person name="Dorjee K."/>
            <person name="Dupes A."/>
            <person name="Elong R."/>
            <person name="Falk J."/>
            <person name="Farina A."/>
            <person name="Faro S."/>
            <person name="Ferguson D."/>
            <person name="Fisher S."/>
            <person name="Foley C.D."/>
            <person name="Franke A."/>
            <person name="Friedrich D."/>
            <person name="Gadbois L."/>
            <person name="Gearin G."/>
            <person name="Gearin C.R."/>
            <person name="Giannoukos G."/>
            <person name="Goode T."/>
            <person name="Graham J."/>
            <person name="Grandbois E."/>
            <person name="Grewal S."/>
            <person name="Gyaltsen K."/>
            <person name="Hafez N."/>
            <person name="Hagos B."/>
            <person name="Hall J."/>
            <person name="Henson C."/>
            <person name="Hollinger A."/>
            <person name="Honan T."/>
            <person name="Huard M.D."/>
            <person name="Hughes L."/>
            <person name="Hurhula B."/>
            <person name="Husby M.E."/>
            <person name="Kamat A."/>
            <person name="Kanga B."/>
            <person name="Kashin S."/>
            <person name="Khazanovich D."/>
            <person name="Kisner P."/>
            <person name="Lance K."/>
            <person name="Lara M."/>
            <person name="Lee W."/>
            <person name="Lennon N."/>
            <person name="Letendre F."/>
            <person name="LeVine R."/>
            <person name="Lipovsky A."/>
            <person name="Liu X."/>
            <person name="Liu J."/>
            <person name="Liu S."/>
            <person name="Lokyitsang T."/>
            <person name="Lokyitsang Y."/>
            <person name="Lubonja R."/>
            <person name="Lui A."/>
            <person name="MacDonald P."/>
            <person name="Magnisalis V."/>
            <person name="Maru K."/>
            <person name="Matthews C."/>
            <person name="McCusker W."/>
            <person name="McDonough S."/>
            <person name="Mehta T."/>
            <person name="Meldrim J."/>
            <person name="Meneus L."/>
            <person name="Mihai O."/>
            <person name="Mihalev A."/>
            <person name="Mihova T."/>
            <person name="Mittelman R."/>
            <person name="Mlenga V."/>
            <person name="Montmayeur A."/>
            <person name="Mulrain L."/>
            <person name="Navidi A."/>
            <person name="Naylor J."/>
            <person name="Negash T."/>
            <person name="Nguyen T."/>
            <person name="Nguyen N."/>
            <person name="Nicol R."/>
            <person name="Norbu C."/>
            <person name="Norbu N."/>
            <person name="Novod N."/>
            <person name="O'Neill B."/>
            <person name="Osman S."/>
            <person name="Markiewicz E."/>
            <person name="Oyono O.L."/>
            <person name="Patti C."/>
            <person name="Phunkhang P."/>
            <person name="Pierre F."/>
            <person name="Priest M."/>
            <person name="Raghuraman S."/>
            <person name="Rege F."/>
            <person name="Reyes R."/>
            <person name="Rise C."/>
            <person name="Rogov P."/>
            <person name="Ross K."/>
            <person name="Ryan E."/>
            <person name="Settipalli S."/>
            <person name="Shea T."/>
            <person name="Sherpa N."/>
            <person name="Shi L."/>
            <person name="Shih D."/>
            <person name="Sparrow T."/>
            <person name="Spaulding J."/>
            <person name="Stalker J."/>
            <person name="Stange-Thomann N."/>
            <person name="Stavropoulos S."/>
            <person name="Stone C."/>
            <person name="Strader C."/>
            <person name="Tesfaye S."/>
            <person name="Thomson T."/>
            <person name="Thoulutsang Y."/>
            <person name="Thoulutsang D."/>
            <person name="Topham K."/>
            <person name="Topping I."/>
            <person name="Tsamla T."/>
            <person name="Vassiliev H."/>
            <person name="Vo A."/>
            <person name="Wangchuk T."/>
            <person name="Wangdi T."/>
            <person name="Weiand M."/>
            <person name="Wilkinson J."/>
            <person name="Wilson A."/>
            <person name="Yadav S."/>
            <person name="Young G."/>
            <person name="Yu Q."/>
            <person name="Zembek L."/>
            <person name="Zhong D."/>
            <person name="Zimmer A."/>
            <person name="Zwirko Z."/>
            <person name="Jaffe D.B."/>
            <person name="Alvarez P."/>
            <person name="Brockman W."/>
            <person name="Butler J."/>
            <person name="Chin C."/>
            <person name="Gnerre S."/>
            <person name="Grabherr M."/>
            <person name="Kleber M."/>
            <person name="Mauceli E."/>
            <person name="MacCallum I."/>
        </authorList>
    </citation>
    <scope>NUCLEOTIDE SEQUENCE [LARGE SCALE GENOMIC DNA]</scope>
    <source>
        <strain evidence="17">Tucson 14024-0371.13</strain>
    </source>
</reference>
<dbReference type="PANTHER" id="PTHR11645:SF62">
    <property type="entry name" value="PYRROLINE-5-CARBOXYLATE REDUCTASE"/>
    <property type="match status" value="1"/>
</dbReference>
<dbReference type="Proteomes" id="UP000007801">
    <property type="component" value="Unassembled WGS sequence"/>
</dbReference>
<dbReference type="InterPro" id="IPR028939">
    <property type="entry name" value="P5C_Rdtase_cat_N"/>
</dbReference>
<dbReference type="EC" id="1.5.1.2" evidence="4 13"/>
<keyword evidence="6" id="KW-0963">Cytoplasm</keyword>
<evidence type="ECO:0000256" key="3">
    <source>
        <dbReference type="ARBA" id="ARBA00005525"/>
    </source>
</evidence>
<dbReference type="CTD" id="42106"/>
<evidence type="ECO:0000256" key="10">
    <source>
        <dbReference type="ARBA" id="ARBA00023002"/>
    </source>
</evidence>
<dbReference type="GO" id="GO:0055129">
    <property type="term" value="P:L-proline biosynthetic process"/>
    <property type="evidence" value="ECO:0007669"/>
    <property type="project" value="UniProtKB-UniPathway"/>
</dbReference>
<keyword evidence="8 13" id="KW-0641">Proline biosynthesis</keyword>
<comment type="catalytic activity">
    <reaction evidence="12 13">
        <text>L-proline + NADP(+) = (S)-1-pyrroline-5-carboxylate + NADPH + 2 H(+)</text>
        <dbReference type="Rhea" id="RHEA:14109"/>
        <dbReference type="ChEBI" id="CHEBI:15378"/>
        <dbReference type="ChEBI" id="CHEBI:17388"/>
        <dbReference type="ChEBI" id="CHEBI:57783"/>
        <dbReference type="ChEBI" id="CHEBI:58349"/>
        <dbReference type="ChEBI" id="CHEBI:60039"/>
        <dbReference type="EC" id="1.5.1.2"/>
    </reaction>
</comment>
<evidence type="ECO:0000256" key="6">
    <source>
        <dbReference type="ARBA" id="ARBA00022490"/>
    </source>
</evidence>
<dbReference type="Pfam" id="PF03807">
    <property type="entry name" value="F420_oxidored"/>
    <property type="match status" value="1"/>
</dbReference>
<sequence length="341" mass="35458">MIIIFMNPAVATPLDKRRLQGAAGPAPKSIPYLPRRFVFGRLRIRPAVAVPPTQSAVPISCSVIKNNNMAGIGKIGFLGGGNMAKALAKGFLAAGLAKPNTLIASVHPADKLSLQSFKALGVETVIQNAPVVEKSDVVFISVKPQVVPTVLSEIQPLSSGKLFLSVAMGITLPTIESSLSSQARVIRVMPNLPAVVCSGCSVFVRGSKATDSDAEITQKLLQSVGTCEAVDESQLDVVTALSGSGPAYVFVMIEALADGAVHMGMPRDLAYRLASQTVLGAGHMVRDSGMHPGQLKDGVTSPAGSTAAALRHLELSGFRSAVAGAVEQATLRCRQISGKQS</sequence>
<dbReference type="GO" id="GO:0005737">
    <property type="term" value="C:cytoplasm"/>
    <property type="evidence" value="ECO:0007669"/>
    <property type="project" value="UniProtKB-SubCell"/>
</dbReference>
<dbReference type="HOGENOM" id="CLU_042344_3_1_1"/>
<dbReference type="FunFam" id="3.40.50.720:FF:000190">
    <property type="entry name" value="Pyrroline-5-carboxylate reductase"/>
    <property type="match status" value="1"/>
</dbReference>
<gene>
    <name evidence="16" type="primary">Dana\GF16410</name>
    <name evidence="16" type="synonym">dana_GLEANR_17679</name>
    <name evidence="16" type="ORF">GF16410</name>
</gene>
<feature type="domain" description="Pyrroline-5-carboxylate reductase dimerisation" evidence="15">
    <location>
        <begin position="232"/>
        <end position="335"/>
    </location>
</feature>
<evidence type="ECO:0000259" key="14">
    <source>
        <dbReference type="Pfam" id="PF03807"/>
    </source>
</evidence>
<dbReference type="InterPro" id="IPR008927">
    <property type="entry name" value="6-PGluconate_DH-like_C_sf"/>
</dbReference>
<dbReference type="InterPro" id="IPR036291">
    <property type="entry name" value="NAD(P)-bd_dom_sf"/>
</dbReference>
<evidence type="ECO:0000256" key="2">
    <source>
        <dbReference type="ARBA" id="ARBA00005205"/>
    </source>
</evidence>
<dbReference type="InterPro" id="IPR053790">
    <property type="entry name" value="P5CR-like_CS"/>
</dbReference>
<evidence type="ECO:0000256" key="5">
    <source>
        <dbReference type="ARBA" id="ARBA00021413"/>
    </source>
</evidence>
<dbReference type="GO" id="GO:0004735">
    <property type="term" value="F:pyrroline-5-carboxylate reductase activity"/>
    <property type="evidence" value="ECO:0007669"/>
    <property type="project" value="UniProtKB-EC"/>
</dbReference>
<dbReference type="UniPathway" id="UPA00098">
    <property type="reaction ID" value="UER00361"/>
</dbReference>
<dbReference type="InterPro" id="IPR000304">
    <property type="entry name" value="Pyrroline-COOH_reductase"/>
</dbReference>
<evidence type="ECO:0000256" key="7">
    <source>
        <dbReference type="ARBA" id="ARBA00022605"/>
    </source>
</evidence>
<evidence type="ECO:0000256" key="4">
    <source>
        <dbReference type="ARBA" id="ARBA00012855"/>
    </source>
</evidence>
<evidence type="ECO:0000313" key="16">
    <source>
        <dbReference type="EMBL" id="EDV43674.2"/>
    </source>
</evidence>
<dbReference type="EMBL" id="CH902617">
    <property type="protein sequence ID" value="EDV43674.2"/>
    <property type="molecule type" value="Genomic_DNA"/>
</dbReference>
<dbReference type="HAMAP" id="MF_01925">
    <property type="entry name" value="P5C_reductase"/>
    <property type="match status" value="1"/>
</dbReference>
<dbReference type="STRING" id="7217.B3LVQ0"/>
<evidence type="ECO:0000256" key="8">
    <source>
        <dbReference type="ARBA" id="ARBA00022650"/>
    </source>
</evidence>
<keyword evidence="7 13" id="KW-0028">Amino-acid biosynthesis</keyword>
<dbReference type="PANTHER" id="PTHR11645">
    <property type="entry name" value="PYRROLINE-5-CARBOXYLATE REDUCTASE"/>
    <property type="match status" value="1"/>
</dbReference>
<dbReference type="Gene3D" id="3.40.50.720">
    <property type="entry name" value="NAD(P)-binding Rossmann-like Domain"/>
    <property type="match status" value="1"/>
</dbReference>
<dbReference type="FunFam" id="1.10.3730.10:FF:000001">
    <property type="entry name" value="Pyrroline-5-carboxylate reductase"/>
    <property type="match status" value="1"/>
</dbReference>
<comment type="pathway">
    <text evidence="2 13">Amino-acid biosynthesis; L-proline biosynthesis; L-proline from L-glutamate 5-semialdehyde: step 1/1.</text>
</comment>
<comment type="catalytic activity">
    <reaction evidence="11">
        <text>L-proline + NAD(+) = (S)-1-pyrroline-5-carboxylate + NADH + 2 H(+)</text>
        <dbReference type="Rhea" id="RHEA:14105"/>
        <dbReference type="ChEBI" id="CHEBI:15378"/>
        <dbReference type="ChEBI" id="CHEBI:17388"/>
        <dbReference type="ChEBI" id="CHEBI:57540"/>
        <dbReference type="ChEBI" id="CHEBI:57945"/>
        <dbReference type="ChEBI" id="CHEBI:60039"/>
        <dbReference type="EC" id="1.5.1.2"/>
    </reaction>
</comment>
<evidence type="ECO:0000256" key="9">
    <source>
        <dbReference type="ARBA" id="ARBA00022857"/>
    </source>
</evidence>
<evidence type="ECO:0000259" key="15">
    <source>
        <dbReference type="Pfam" id="PF14748"/>
    </source>
</evidence>
<dbReference type="KEGG" id="dan:6499206"/>
<evidence type="ECO:0000256" key="11">
    <source>
        <dbReference type="ARBA" id="ARBA00050547"/>
    </source>
</evidence>
<dbReference type="NCBIfam" id="TIGR00112">
    <property type="entry name" value="proC"/>
    <property type="match status" value="1"/>
</dbReference>
<dbReference type="InParanoid" id="B3LVQ0"/>
<dbReference type="SUPFAM" id="SSF48179">
    <property type="entry name" value="6-phosphogluconate dehydrogenase C-terminal domain-like"/>
    <property type="match status" value="1"/>
</dbReference>
<dbReference type="InterPro" id="IPR029036">
    <property type="entry name" value="P5CR_dimer"/>
</dbReference>
<evidence type="ECO:0000313" key="17">
    <source>
        <dbReference type="Proteomes" id="UP000007801"/>
    </source>
</evidence>
<name>B3LVQ0_DROAN</name>
<feature type="domain" description="Pyrroline-5-carboxylate reductase catalytic N-terminal" evidence="14">
    <location>
        <begin position="74"/>
        <end position="168"/>
    </location>
</feature>
<comment type="similarity">
    <text evidence="3 13">Belongs to the pyrroline-5-carboxylate reductase family.</text>
</comment>
<keyword evidence="9 13" id="KW-0521">NADP</keyword>
<dbReference type="Pfam" id="PF14748">
    <property type="entry name" value="P5CR_dimer"/>
    <property type="match status" value="1"/>
</dbReference>
<dbReference type="AlphaFoldDB" id="B3LVQ0"/>
<protein>
    <recommendedName>
        <fullName evidence="5 13">Pyrroline-5-carboxylate reductase</fullName>
        <ecNumber evidence="4 13">1.5.1.2</ecNumber>
    </recommendedName>
</protein>
<keyword evidence="17" id="KW-1185">Reference proteome</keyword>
<evidence type="ECO:0000256" key="1">
    <source>
        <dbReference type="ARBA" id="ARBA00004496"/>
    </source>
</evidence>
<evidence type="ECO:0000256" key="12">
    <source>
        <dbReference type="ARBA" id="ARBA00052690"/>
    </source>
</evidence>
<comment type="subcellular location">
    <subcellularLocation>
        <location evidence="1">Cytoplasm</location>
    </subcellularLocation>
</comment>
<proteinExistence type="inferred from homology"/>
<dbReference type="Gene3D" id="1.10.3730.10">
    <property type="entry name" value="ProC C-terminal domain-like"/>
    <property type="match status" value="1"/>
</dbReference>
<organism evidence="16 17">
    <name type="scientific">Drosophila ananassae</name>
    <name type="common">Fruit fly</name>
    <dbReference type="NCBI Taxonomy" id="7217"/>
    <lineage>
        <taxon>Eukaryota</taxon>
        <taxon>Metazoa</taxon>
        <taxon>Ecdysozoa</taxon>
        <taxon>Arthropoda</taxon>
        <taxon>Hexapoda</taxon>
        <taxon>Insecta</taxon>
        <taxon>Pterygota</taxon>
        <taxon>Neoptera</taxon>
        <taxon>Endopterygota</taxon>
        <taxon>Diptera</taxon>
        <taxon>Brachycera</taxon>
        <taxon>Muscomorpha</taxon>
        <taxon>Ephydroidea</taxon>
        <taxon>Drosophilidae</taxon>
        <taxon>Drosophila</taxon>
        <taxon>Sophophora</taxon>
    </lineage>
</organism>
<dbReference type="OrthoDB" id="10263291at2759"/>
<dbReference type="GeneID" id="6499206"/>
<evidence type="ECO:0000256" key="13">
    <source>
        <dbReference type="RuleBase" id="RU003903"/>
    </source>
</evidence>
<dbReference type="FunCoup" id="B3LVQ0">
    <property type="interactions" value="634"/>
</dbReference>
<dbReference type="SMR" id="B3LVQ0"/>